<reference evidence="2 3" key="1">
    <citation type="submission" date="2017-05" db="EMBL/GenBank/DDBJ databases">
        <title>Genome sequence of Acetobacter pasteurianus subsp. pasteurianus strain SRCM101342.</title>
        <authorList>
            <person name="Cho S.H."/>
        </authorList>
    </citation>
    <scope>NUCLEOTIDE SEQUENCE [LARGE SCALE GENOMIC DNA]</scope>
    <source>
        <strain evidence="2 3">SRCM101342</strain>
    </source>
</reference>
<proteinExistence type="predicted"/>
<dbReference type="RefSeq" id="WP_087651568.1">
    <property type="nucleotide sequence ID" value="NZ_CP021509.1"/>
</dbReference>
<dbReference type="SMART" id="SM00028">
    <property type="entry name" value="TPR"/>
    <property type="match status" value="4"/>
</dbReference>
<evidence type="ECO:0000313" key="3">
    <source>
        <dbReference type="Proteomes" id="UP000196205"/>
    </source>
</evidence>
<dbReference type="Pfam" id="PF13181">
    <property type="entry name" value="TPR_8"/>
    <property type="match status" value="2"/>
</dbReference>
<evidence type="ECO:0000313" key="2">
    <source>
        <dbReference type="EMBL" id="ARW47219.1"/>
    </source>
</evidence>
<dbReference type="EMBL" id="CP021509">
    <property type="protein sequence ID" value="ARW47219.1"/>
    <property type="molecule type" value="Genomic_DNA"/>
</dbReference>
<sequence length="322" mass="37714">MLEYIKERKLIATARSFARKKEWSKARDIYEDILKEKKVSSQLRVKLLVQYGHSLKENGEQYAALDAYKEAIKTDPLESDPYLYAADLERELGDIKIAQTFYAQAIIATPQNADLWRKLSQVTQNTTQIELIVFQESVKRYKKFSCENVNSGIGLKIFRSIARKYARKLNWQIAKENYAKAISFSKNKYCWNDLHKIYMQMGHCEKELNNLKKAEFYYRLSASYKPIDPEVYSFLHSLTGSPSFKNIEKFLLERRLENIEKDFPKLFQGSPSIINKEISTLNALCSVAAQKNTKRYTNSKPLYLAKKERKDIILRDLIKHFQ</sequence>
<feature type="repeat" description="TPR" evidence="1">
    <location>
        <begin position="45"/>
        <end position="78"/>
    </location>
</feature>
<dbReference type="Proteomes" id="UP000196205">
    <property type="component" value="Chromosome"/>
</dbReference>
<evidence type="ECO:0000256" key="1">
    <source>
        <dbReference type="PROSITE-ProRule" id="PRU00339"/>
    </source>
</evidence>
<dbReference type="InterPro" id="IPR019734">
    <property type="entry name" value="TPR_rpt"/>
</dbReference>
<protein>
    <recommendedName>
        <fullName evidence="4">Tetratricopeptide repeat protein</fullName>
    </recommendedName>
</protein>
<dbReference type="PROSITE" id="PS50005">
    <property type="entry name" value="TPR"/>
    <property type="match status" value="1"/>
</dbReference>
<name>A0A1Y0XWC6_ACEPA</name>
<dbReference type="AlphaFoldDB" id="A0A1Y0XWC6"/>
<organism evidence="2 3">
    <name type="scientific">Acetobacter pasteurianus subsp. pasteurianus</name>
    <dbReference type="NCBI Taxonomy" id="481145"/>
    <lineage>
        <taxon>Bacteria</taxon>
        <taxon>Pseudomonadati</taxon>
        <taxon>Pseudomonadota</taxon>
        <taxon>Alphaproteobacteria</taxon>
        <taxon>Acetobacterales</taxon>
        <taxon>Acetobacteraceae</taxon>
        <taxon>Acetobacter</taxon>
    </lineage>
</organism>
<keyword evidence="1" id="KW-0802">TPR repeat</keyword>
<dbReference type="InterPro" id="IPR011990">
    <property type="entry name" value="TPR-like_helical_dom_sf"/>
</dbReference>
<accession>A0A1Y0XWC6</accession>
<dbReference type="OrthoDB" id="7284839at2"/>
<evidence type="ECO:0008006" key="4">
    <source>
        <dbReference type="Google" id="ProtNLM"/>
    </source>
</evidence>
<dbReference type="SUPFAM" id="SSF48452">
    <property type="entry name" value="TPR-like"/>
    <property type="match status" value="1"/>
</dbReference>
<dbReference type="Gene3D" id="1.25.40.10">
    <property type="entry name" value="Tetratricopeptide repeat domain"/>
    <property type="match status" value="1"/>
</dbReference>
<gene>
    <name evidence="2" type="ORF">S1001342_00864</name>
</gene>